<accession>A0AC35TZ07</accession>
<evidence type="ECO:0000313" key="2">
    <source>
        <dbReference type="WBParaSite" id="RSKR_0000555800.1"/>
    </source>
</evidence>
<organism evidence="1 2">
    <name type="scientific">Rhabditophanes sp. KR3021</name>
    <dbReference type="NCBI Taxonomy" id="114890"/>
    <lineage>
        <taxon>Eukaryota</taxon>
        <taxon>Metazoa</taxon>
        <taxon>Ecdysozoa</taxon>
        <taxon>Nematoda</taxon>
        <taxon>Chromadorea</taxon>
        <taxon>Rhabditida</taxon>
        <taxon>Tylenchina</taxon>
        <taxon>Panagrolaimomorpha</taxon>
        <taxon>Strongyloidoidea</taxon>
        <taxon>Alloionematidae</taxon>
        <taxon>Rhabditophanes</taxon>
    </lineage>
</organism>
<protein>
    <submittedName>
        <fullName evidence="2">BTB domain-containing protein</fullName>
    </submittedName>
</protein>
<evidence type="ECO:0000313" key="1">
    <source>
        <dbReference type="Proteomes" id="UP000095286"/>
    </source>
</evidence>
<dbReference type="Proteomes" id="UP000095286">
    <property type="component" value="Unplaced"/>
</dbReference>
<reference evidence="2" key="1">
    <citation type="submission" date="2016-11" db="UniProtKB">
        <authorList>
            <consortium name="WormBaseParasite"/>
        </authorList>
    </citation>
    <scope>IDENTIFICATION</scope>
    <source>
        <strain evidence="2">KR3021</strain>
    </source>
</reference>
<proteinExistence type="predicted"/>
<name>A0AC35TZ07_9BILA</name>
<dbReference type="WBParaSite" id="RSKR_0000555800.1">
    <property type="protein sequence ID" value="RSKR_0000555800.1"/>
    <property type="gene ID" value="RSKR_0000555800"/>
</dbReference>
<sequence length="104" mass="11836">MPTSMRCPNYEKLAENNPFANAEFILTNGTIKVSKTVLCYYSDYFYDLFMKDSTKDDLQVAANASQKNESAQMDLEMEFALHVLGISLVNNILGQEIIYMSMNK</sequence>